<keyword evidence="9" id="KW-0808">Transferase</keyword>
<dbReference type="Gene3D" id="3.80.10.10">
    <property type="entry name" value="Ribonuclease Inhibitor"/>
    <property type="match status" value="4"/>
</dbReference>
<dbReference type="PROSITE" id="PS00108">
    <property type="entry name" value="PROTEIN_KINASE_ST"/>
    <property type="match status" value="1"/>
</dbReference>
<feature type="signal peptide" evidence="26">
    <location>
        <begin position="1"/>
        <end position="23"/>
    </location>
</feature>
<keyword evidence="14" id="KW-0418">Kinase</keyword>
<evidence type="ECO:0000256" key="18">
    <source>
        <dbReference type="ARBA" id="ARBA00023170"/>
    </source>
</evidence>
<dbReference type="InterPro" id="IPR051809">
    <property type="entry name" value="Plant_receptor-like_S/T_kinase"/>
</dbReference>
<dbReference type="FunFam" id="3.30.200.20:FF:000432">
    <property type="entry name" value="LRR receptor-like serine/threonine-protein kinase EFR"/>
    <property type="match status" value="1"/>
</dbReference>
<evidence type="ECO:0000256" key="12">
    <source>
        <dbReference type="ARBA" id="ARBA00022737"/>
    </source>
</evidence>
<evidence type="ECO:0000256" key="11">
    <source>
        <dbReference type="ARBA" id="ARBA00022729"/>
    </source>
</evidence>
<evidence type="ECO:0000256" key="16">
    <source>
        <dbReference type="ARBA" id="ARBA00022989"/>
    </source>
</evidence>
<dbReference type="PANTHER" id="PTHR27008">
    <property type="entry name" value="OS04G0122200 PROTEIN"/>
    <property type="match status" value="1"/>
</dbReference>
<comment type="catalytic activity">
    <reaction evidence="21">
        <text>L-seryl-[protein] + ATP = O-phospho-L-seryl-[protein] + ADP + H(+)</text>
        <dbReference type="Rhea" id="RHEA:17989"/>
        <dbReference type="Rhea" id="RHEA-COMP:9863"/>
        <dbReference type="Rhea" id="RHEA-COMP:11604"/>
        <dbReference type="ChEBI" id="CHEBI:15378"/>
        <dbReference type="ChEBI" id="CHEBI:29999"/>
        <dbReference type="ChEBI" id="CHEBI:30616"/>
        <dbReference type="ChEBI" id="CHEBI:83421"/>
        <dbReference type="ChEBI" id="CHEBI:456216"/>
        <dbReference type="EC" id="2.7.11.1"/>
    </reaction>
</comment>
<dbReference type="InterPro" id="IPR013210">
    <property type="entry name" value="LRR_N_plant-typ"/>
</dbReference>
<dbReference type="GO" id="GO:0005886">
    <property type="term" value="C:plasma membrane"/>
    <property type="evidence" value="ECO:0007669"/>
    <property type="project" value="UniProtKB-SubCell"/>
</dbReference>
<reference evidence="28" key="1">
    <citation type="submission" date="2024-10" db="EMBL/GenBank/DDBJ databases">
        <authorList>
            <person name="Ryan C."/>
        </authorList>
    </citation>
    <scope>NUCLEOTIDE SEQUENCE [LARGE SCALE GENOMIC DNA]</scope>
</reference>
<dbReference type="Pfam" id="PF08263">
    <property type="entry name" value="LRRNT_2"/>
    <property type="match status" value="1"/>
</dbReference>
<dbReference type="SUPFAM" id="SSF56112">
    <property type="entry name" value="Protein kinase-like (PK-like)"/>
    <property type="match status" value="1"/>
</dbReference>
<evidence type="ECO:0000256" key="9">
    <source>
        <dbReference type="ARBA" id="ARBA00022679"/>
    </source>
</evidence>
<feature type="domain" description="Protein kinase" evidence="27">
    <location>
        <begin position="705"/>
        <end position="1010"/>
    </location>
</feature>
<dbReference type="Proteomes" id="UP001497457">
    <property type="component" value="Chromosome 11b"/>
</dbReference>
<comment type="function">
    <text evidence="23">The processed protein kinase Xa21 chain released by protein cleavage after X.oryzae pv. oryzae protein Ax21 detection translocates into the nucleus where it can bind and regulate WRKY62, a transcription factor. Confers resistance to the bacterial pathogen X.oryzae pv. oryzae (Xoo).</text>
</comment>
<evidence type="ECO:0000256" key="14">
    <source>
        <dbReference type="ARBA" id="ARBA00022777"/>
    </source>
</evidence>
<keyword evidence="11 26" id="KW-0732">Signal</keyword>
<evidence type="ECO:0000256" key="4">
    <source>
        <dbReference type="ARBA" id="ARBA00012513"/>
    </source>
</evidence>
<dbReference type="SUPFAM" id="SSF52058">
    <property type="entry name" value="L domain-like"/>
    <property type="match status" value="1"/>
</dbReference>
<keyword evidence="29" id="KW-1185">Reference proteome</keyword>
<evidence type="ECO:0000256" key="24">
    <source>
        <dbReference type="ARBA" id="ARBA00072040"/>
    </source>
</evidence>
<keyword evidence="17 25" id="KW-0472">Membrane</keyword>
<keyword evidence="13" id="KW-0547">Nucleotide-binding</keyword>
<dbReference type="SMART" id="SM00220">
    <property type="entry name" value="S_TKc"/>
    <property type="match status" value="1"/>
</dbReference>
<evidence type="ECO:0000256" key="21">
    <source>
        <dbReference type="ARBA" id="ARBA00048679"/>
    </source>
</evidence>
<dbReference type="Pfam" id="PF00069">
    <property type="entry name" value="Pkinase"/>
    <property type="match status" value="1"/>
</dbReference>
<dbReference type="PROSITE" id="PS50011">
    <property type="entry name" value="PROTEIN_KINASE_DOM"/>
    <property type="match status" value="1"/>
</dbReference>
<evidence type="ECO:0000256" key="20">
    <source>
        <dbReference type="ARBA" id="ARBA00047899"/>
    </source>
</evidence>
<dbReference type="EC" id="2.7.11.1" evidence="4"/>
<keyword evidence="10 25" id="KW-0812">Transmembrane</keyword>
<keyword evidence="8" id="KW-0433">Leucine-rich repeat</keyword>
<dbReference type="GO" id="GO:0004674">
    <property type="term" value="F:protein serine/threonine kinase activity"/>
    <property type="evidence" value="ECO:0007669"/>
    <property type="project" value="UniProtKB-KW"/>
</dbReference>
<keyword evidence="5" id="KW-1003">Cell membrane</keyword>
<dbReference type="Pfam" id="PF13855">
    <property type="entry name" value="LRR_8"/>
    <property type="match status" value="2"/>
</dbReference>
<keyword evidence="12" id="KW-0677">Repeat</keyword>
<feature type="chain" id="PRO_5044880143" description="Receptor kinase-like protein Xa21" evidence="26">
    <location>
        <begin position="24"/>
        <end position="1015"/>
    </location>
</feature>
<keyword evidence="7" id="KW-0597">Phosphoprotein</keyword>
<dbReference type="InterPro" id="IPR000719">
    <property type="entry name" value="Prot_kinase_dom"/>
</dbReference>
<evidence type="ECO:0000313" key="28">
    <source>
        <dbReference type="EMBL" id="CAL4899489.1"/>
    </source>
</evidence>
<comment type="function">
    <text evidence="22">Receptor kinase that detects X.oryzae pv. oryzae protein Ax21 to promote innate immunity. Following X.oryzae pv. oryzae protein Ax21 detection, undergoes cleavage, releasing the processed protein kinase Xa21 chain.</text>
</comment>
<dbReference type="InterPro" id="IPR055414">
    <property type="entry name" value="LRR_R13L4/SHOC2-like"/>
</dbReference>
<comment type="subcellular location">
    <subcellularLocation>
        <location evidence="1">Cell membrane</location>
        <topology evidence="1">Single-pass type I membrane protein</topology>
    </subcellularLocation>
    <subcellularLocation>
        <location evidence="2">Endoplasmic reticulum membrane</location>
        <topology evidence="2">Single-pass membrane protein</topology>
    </subcellularLocation>
</comment>
<evidence type="ECO:0000313" key="29">
    <source>
        <dbReference type="Proteomes" id="UP001497457"/>
    </source>
</evidence>
<dbReference type="EMBL" id="OZ075121">
    <property type="protein sequence ID" value="CAL4899489.1"/>
    <property type="molecule type" value="Genomic_DNA"/>
</dbReference>
<evidence type="ECO:0000256" key="13">
    <source>
        <dbReference type="ARBA" id="ARBA00022741"/>
    </source>
</evidence>
<dbReference type="FunFam" id="3.80.10.10:FF:000275">
    <property type="entry name" value="Leucine-rich repeat receptor-like protein kinase"/>
    <property type="match status" value="1"/>
</dbReference>
<evidence type="ECO:0000256" key="25">
    <source>
        <dbReference type="SAM" id="Phobius"/>
    </source>
</evidence>
<dbReference type="InterPro" id="IPR032675">
    <property type="entry name" value="LRR_dom_sf"/>
</dbReference>
<name>A0ABC8W1B7_9POAL</name>
<evidence type="ECO:0000256" key="17">
    <source>
        <dbReference type="ARBA" id="ARBA00023136"/>
    </source>
</evidence>
<dbReference type="SMART" id="SM00369">
    <property type="entry name" value="LRR_TYP"/>
    <property type="match status" value="7"/>
</dbReference>
<dbReference type="PROSITE" id="PS51450">
    <property type="entry name" value="LRR"/>
    <property type="match status" value="1"/>
</dbReference>
<accession>A0ABC8W1B7</accession>
<evidence type="ECO:0000256" key="26">
    <source>
        <dbReference type="SAM" id="SignalP"/>
    </source>
</evidence>
<keyword evidence="19" id="KW-0325">Glycoprotein</keyword>
<dbReference type="InterPro" id="IPR011009">
    <property type="entry name" value="Kinase-like_dom_sf"/>
</dbReference>
<evidence type="ECO:0000256" key="8">
    <source>
        <dbReference type="ARBA" id="ARBA00022614"/>
    </source>
</evidence>
<dbReference type="InterPro" id="IPR008271">
    <property type="entry name" value="Ser/Thr_kinase_AS"/>
</dbReference>
<keyword evidence="18" id="KW-0675">Receptor</keyword>
<keyword evidence="15" id="KW-0067">ATP-binding</keyword>
<dbReference type="FunFam" id="3.80.10.10:FF:001158">
    <property type="entry name" value="Leucine-rich repeat protein kinase family protein"/>
    <property type="match status" value="1"/>
</dbReference>
<dbReference type="InterPro" id="IPR001611">
    <property type="entry name" value="Leu-rich_rpt"/>
</dbReference>
<evidence type="ECO:0000259" key="27">
    <source>
        <dbReference type="PROSITE" id="PS50011"/>
    </source>
</evidence>
<dbReference type="FunFam" id="3.80.10.10:FF:000288">
    <property type="entry name" value="LRR receptor-like serine/threonine-protein kinase EFR"/>
    <property type="match status" value="1"/>
</dbReference>
<dbReference type="Pfam" id="PF23598">
    <property type="entry name" value="LRR_14"/>
    <property type="match status" value="1"/>
</dbReference>
<organism evidence="28 29">
    <name type="scientific">Urochloa decumbens</name>
    <dbReference type="NCBI Taxonomy" id="240449"/>
    <lineage>
        <taxon>Eukaryota</taxon>
        <taxon>Viridiplantae</taxon>
        <taxon>Streptophyta</taxon>
        <taxon>Embryophyta</taxon>
        <taxon>Tracheophyta</taxon>
        <taxon>Spermatophyta</taxon>
        <taxon>Magnoliopsida</taxon>
        <taxon>Liliopsida</taxon>
        <taxon>Poales</taxon>
        <taxon>Poaceae</taxon>
        <taxon>PACMAD clade</taxon>
        <taxon>Panicoideae</taxon>
        <taxon>Panicodae</taxon>
        <taxon>Paniceae</taxon>
        <taxon>Melinidinae</taxon>
        <taxon>Urochloa</taxon>
    </lineage>
</organism>
<dbReference type="Gene3D" id="3.30.200.20">
    <property type="entry name" value="Phosphorylase Kinase, domain 1"/>
    <property type="match status" value="1"/>
</dbReference>
<gene>
    <name evidence="28" type="ORF">URODEC1_LOCUS8234</name>
</gene>
<comment type="catalytic activity">
    <reaction evidence="20">
        <text>L-threonyl-[protein] + ATP = O-phospho-L-threonyl-[protein] + ADP + H(+)</text>
        <dbReference type="Rhea" id="RHEA:46608"/>
        <dbReference type="Rhea" id="RHEA-COMP:11060"/>
        <dbReference type="Rhea" id="RHEA-COMP:11605"/>
        <dbReference type="ChEBI" id="CHEBI:15378"/>
        <dbReference type="ChEBI" id="CHEBI:30013"/>
        <dbReference type="ChEBI" id="CHEBI:30616"/>
        <dbReference type="ChEBI" id="CHEBI:61977"/>
        <dbReference type="ChEBI" id="CHEBI:456216"/>
        <dbReference type="EC" id="2.7.11.1"/>
    </reaction>
</comment>
<evidence type="ECO:0000256" key="15">
    <source>
        <dbReference type="ARBA" id="ARBA00022840"/>
    </source>
</evidence>
<evidence type="ECO:0000256" key="23">
    <source>
        <dbReference type="ARBA" id="ARBA00056628"/>
    </source>
</evidence>
<dbReference type="InterPro" id="IPR003591">
    <property type="entry name" value="Leu-rich_rpt_typical-subtyp"/>
</dbReference>
<comment type="similarity">
    <text evidence="3">Belongs to the protein kinase superfamily. Ser/Thr protein kinase family.</text>
</comment>
<evidence type="ECO:0000256" key="6">
    <source>
        <dbReference type="ARBA" id="ARBA00022527"/>
    </source>
</evidence>
<dbReference type="GO" id="GO:0005789">
    <property type="term" value="C:endoplasmic reticulum membrane"/>
    <property type="evidence" value="ECO:0007669"/>
    <property type="project" value="UniProtKB-SubCell"/>
</dbReference>
<evidence type="ECO:0000256" key="5">
    <source>
        <dbReference type="ARBA" id="ARBA00022475"/>
    </source>
</evidence>
<dbReference type="FunFam" id="1.10.510.10:FF:000358">
    <property type="entry name" value="Putative leucine-rich repeat receptor-like serine/threonine-protein kinase"/>
    <property type="match status" value="1"/>
</dbReference>
<dbReference type="GO" id="GO:0005524">
    <property type="term" value="F:ATP binding"/>
    <property type="evidence" value="ECO:0007669"/>
    <property type="project" value="UniProtKB-KW"/>
</dbReference>
<evidence type="ECO:0000256" key="10">
    <source>
        <dbReference type="ARBA" id="ARBA00022692"/>
    </source>
</evidence>
<evidence type="ECO:0000256" key="2">
    <source>
        <dbReference type="ARBA" id="ARBA00004389"/>
    </source>
</evidence>
<dbReference type="Gene3D" id="1.10.510.10">
    <property type="entry name" value="Transferase(Phosphotransferase) domain 1"/>
    <property type="match status" value="1"/>
</dbReference>
<proteinExistence type="inferred from homology"/>
<evidence type="ECO:0000256" key="1">
    <source>
        <dbReference type="ARBA" id="ARBA00004251"/>
    </source>
</evidence>
<dbReference type="SUPFAM" id="SSF52047">
    <property type="entry name" value="RNI-like"/>
    <property type="match status" value="1"/>
</dbReference>
<dbReference type="PANTHER" id="PTHR27008:SF499">
    <property type="entry name" value="OS06G0581500 PROTEIN"/>
    <property type="match status" value="1"/>
</dbReference>
<dbReference type="AlphaFoldDB" id="A0ABC8W1B7"/>
<dbReference type="Pfam" id="PF00560">
    <property type="entry name" value="LRR_1"/>
    <property type="match status" value="3"/>
</dbReference>
<evidence type="ECO:0000256" key="22">
    <source>
        <dbReference type="ARBA" id="ARBA00054320"/>
    </source>
</evidence>
<evidence type="ECO:0000256" key="3">
    <source>
        <dbReference type="ARBA" id="ARBA00008684"/>
    </source>
</evidence>
<evidence type="ECO:0000256" key="19">
    <source>
        <dbReference type="ARBA" id="ARBA00023180"/>
    </source>
</evidence>
<sequence length="1015" mass="110186">MSPPDTWIVTSHITLIFLSTAWAATNQTTNTDHQALLCIKSQLSQSNQTGALATWSNGSLCQWQGVSCSRLHGPNPRVTALDLEGQGLVGQIPPCISNLTYLARIHLPFNQLSGQIPSELGLLGKLMYINLSSNGFNGGIPAALFRISLMQVFDLRGNNLSGEIPHLLPNNSSSLNFLGLTRNRLSGEIPSSLGNMSSLVSLLASQNDLTGTIPESLGRLVSLEHLDFTYNSLSGTVPNSIYNLSSLTYLGLGNNALVGKLPATLGNTLPKIQKLMMSVSNFEGEIPKSLANATNLVSVFMAQNNFSGVIPSLGSLPNLQGIMLFQNHRLQAGDWTFLSSLTNCTQLAMLNLRGNNLQGDLPSSVANLSRNLEYLILGSNKITGTIPSGIGNLVSLSMLYLNNNFLTGTIPATLGTLNNLFVLNLSKNRFYGDIPTSLGNLGQLSELYLQENNLSGTIPAELAGCKRLMALNLSSNTLDGPIPGQLFAELNQLSLLLDLSNNELTHKIPGEVGTLINLESLNISNNKITGQIPPTLGSCVLLQGLRLDGNFLEGRIPASLASLKGVKEMDFSRNNLSGEIPEFFELFNSLQYLNLSFNNLDGPIPTEGIFATASSSRLSLEGNPRLCTTSPMVQFPPCAAKVSQPKKRFVVRVLAILLPCVAVSLLFMLFMKKRATRKDSRPIHEAHVELKMLTYNDLSKATGGFSSENLIGSGQSCLVYKGTLCEEVDQLIAVKVFKLDQLGALNSFISECRALRNARHRNLVKVITACSTYDPSGNEFKALVLEYMPNGTLDDHLHTHRYGYLSLSARISIVVDIASVLEYLHIWSVPPLVHCDLKPRNILFDDCNTAHVGDFGLARFLHGFCSSDGHPNSTSLIGARGSLGYIAPEYGMGSKISPEGDIYSYGIVLLELLTAKRPTDELFKDDLKLHSYVKAALPNIGEILDPALISQELGENRNHIQSPTHHDCSDVRKCILQLLNLALLCSEDSPKDRPGIQDICSEVVAVKEYFLSCSH</sequence>
<keyword evidence="16 25" id="KW-1133">Transmembrane helix</keyword>
<feature type="transmembrane region" description="Helical" evidence="25">
    <location>
        <begin position="649"/>
        <end position="671"/>
    </location>
</feature>
<protein>
    <recommendedName>
        <fullName evidence="24">Receptor kinase-like protein Xa21</fullName>
        <ecNumber evidence="4">2.7.11.1</ecNumber>
    </recommendedName>
</protein>
<keyword evidence="6" id="KW-0723">Serine/threonine-protein kinase</keyword>
<evidence type="ECO:0000256" key="7">
    <source>
        <dbReference type="ARBA" id="ARBA00022553"/>
    </source>
</evidence>